<evidence type="ECO:0000259" key="6">
    <source>
        <dbReference type="PROSITE" id="PS51999"/>
    </source>
</evidence>
<reference evidence="7 8" key="1">
    <citation type="submission" date="2019-01" db="EMBL/GenBank/DDBJ databases">
        <title>Sequencing of cultivated peanut Arachis hypogaea provides insights into genome evolution and oil improvement.</title>
        <authorList>
            <person name="Chen X."/>
        </authorList>
    </citation>
    <scope>NUCLEOTIDE SEQUENCE [LARGE SCALE GENOMIC DNA]</scope>
    <source>
        <strain evidence="8">cv. Fuhuasheng</strain>
        <tissue evidence="7">Leaves</tissue>
    </source>
</reference>
<feature type="transmembrane region" description="Helical" evidence="5">
    <location>
        <begin position="193"/>
        <end position="214"/>
    </location>
</feature>
<gene>
    <name evidence="7" type="ORF">Ahy_A09g042752</name>
</gene>
<dbReference type="GO" id="GO:0008270">
    <property type="term" value="F:zinc ion binding"/>
    <property type="evidence" value="ECO:0007669"/>
    <property type="project" value="UniProtKB-KW"/>
</dbReference>
<name>A0A445BGN8_ARAHY</name>
<proteinExistence type="predicted"/>
<feature type="domain" description="GRF-type" evidence="6">
    <location>
        <begin position="39"/>
        <end position="82"/>
    </location>
</feature>
<evidence type="ECO:0000256" key="5">
    <source>
        <dbReference type="SAM" id="Phobius"/>
    </source>
</evidence>
<sequence>MHTARARGKATTVRRQSSMQAFDVDGASGIVSKTYDGCCFCPLPVVPLKSKTSSNPDRWFLRCPMWKNTQMRCGYFQWLDEIQEECVEGEVSSENSNMLGKSEQKKSRIDVNCGDGQKIDRMMMVLSVVNDMKENLKRVELCLILCVYWLGANNKLKNPRSKSIQFLSFVDGFDGGGPDGFFFFKDGVSMKPVNLLCVAGLAAVMVSLVTVGSLNGAVRWA</sequence>
<keyword evidence="5" id="KW-0472">Membrane</keyword>
<evidence type="ECO:0000313" key="7">
    <source>
        <dbReference type="EMBL" id="RYR37845.1"/>
    </source>
</evidence>
<evidence type="ECO:0000256" key="3">
    <source>
        <dbReference type="ARBA" id="ARBA00022833"/>
    </source>
</evidence>
<evidence type="ECO:0000313" key="8">
    <source>
        <dbReference type="Proteomes" id="UP000289738"/>
    </source>
</evidence>
<keyword evidence="8" id="KW-1185">Reference proteome</keyword>
<keyword evidence="5" id="KW-0812">Transmembrane</keyword>
<dbReference type="EMBL" id="SDMP01000009">
    <property type="protein sequence ID" value="RYR37845.1"/>
    <property type="molecule type" value="Genomic_DNA"/>
</dbReference>
<dbReference type="Proteomes" id="UP000289738">
    <property type="component" value="Chromosome A09"/>
</dbReference>
<keyword evidence="3" id="KW-0862">Zinc</keyword>
<keyword evidence="5" id="KW-1133">Transmembrane helix</keyword>
<dbReference type="PANTHER" id="PTHR33680">
    <property type="entry name" value="OS07G0190500 PROTEIN"/>
    <property type="match status" value="1"/>
</dbReference>
<organism evidence="7 8">
    <name type="scientific">Arachis hypogaea</name>
    <name type="common">Peanut</name>
    <dbReference type="NCBI Taxonomy" id="3818"/>
    <lineage>
        <taxon>Eukaryota</taxon>
        <taxon>Viridiplantae</taxon>
        <taxon>Streptophyta</taxon>
        <taxon>Embryophyta</taxon>
        <taxon>Tracheophyta</taxon>
        <taxon>Spermatophyta</taxon>
        <taxon>Magnoliopsida</taxon>
        <taxon>eudicotyledons</taxon>
        <taxon>Gunneridae</taxon>
        <taxon>Pentapetalae</taxon>
        <taxon>rosids</taxon>
        <taxon>fabids</taxon>
        <taxon>Fabales</taxon>
        <taxon>Fabaceae</taxon>
        <taxon>Papilionoideae</taxon>
        <taxon>50 kb inversion clade</taxon>
        <taxon>dalbergioids sensu lato</taxon>
        <taxon>Dalbergieae</taxon>
        <taxon>Pterocarpus clade</taxon>
        <taxon>Arachis</taxon>
    </lineage>
</organism>
<evidence type="ECO:0000256" key="4">
    <source>
        <dbReference type="PROSITE-ProRule" id="PRU01343"/>
    </source>
</evidence>
<keyword evidence="2 4" id="KW-0863">Zinc-finger</keyword>
<dbReference type="InterPro" id="IPR010666">
    <property type="entry name" value="Znf_GRF"/>
</dbReference>
<evidence type="ECO:0000256" key="1">
    <source>
        <dbReference type="ARBA" id="ARBA00022723"/>
    </source>
</evidence>
<keyword evidence="1" id="KW-0479">Metal-binding</keyword>
<dbReference type="AlphaFoldDB" id="A0A445BGN8"/>
<protein>
    <recommendedName>
        <fullName evidence="6">GRF-type domain-containing protein</fullName>
    </recommendedName>
</protein>
<evidence type="ECO:0000256" key="2">
    <source>
        <dbReference type="ARBA" id="ARBA00022771"/>
    </source>
</evidence>
<dbReference type="PROSITE" id="PS51999">
    <property type="entry name" value="ZF_GRF"/>
    <property type="match status" value="1"/>
</dbReference>
<comment type="caution">
    <text evidence="7">The sequence shown here is derived from an EMBL/GenBank/DDBJ whole genome shotgun (WGS) entry which is preliminary data.</text>
</comment>
<accession>A0A445BGN8</accession>
<dbReference type="PANTHER" id="PTHR33680:SF1">
    <property type="entry name" value="OS05G0489500 PROTEIN"/>
    <property type="match status" value="1"/>
</dbReference>